<keyword evidence="3" id="KW-1185">Reference proteome</keyword>
<accession>A0A2T7P588</accession>
<dbReference type="Proteomes" id="UP000245119">
    <property type="component" value="Linkage Group LG6"/>
</dbReference>
<dbReference type="AlphaFoldDB" id="A0A2T7P588"/>
<evidence type="ECO:0000313" key="2">
    <source>
        <dbReference type="EMBL" id="PVD28589.1"/>
    </source>
</evidence>
<proteinExistence type="predicted"/>
<organism evidence="2 3">
    <name type="scientific">Pomacea canaliculata</name>
    <name type="common">Golden apple snail</name>
    <dbReference type="NCBI Taxonomy" id="400727"/>
    <lineage>
        <taxon>Eukaryota</taxon>
        <taxon>Metazoa</taxon>
        <taxon>Spiralia</taxon>
        <taxon>Lophotrochozoa</taxon>
        <taxon>Mollusca</taxon>
        <taxon>Gastropoda</taxon>
        <taxon>Caenogastropoda</taxon>
        <taxon>Architaenioglossa</taxon>
        <taxon>Ampullarioidea</taxon>
        <taxon>Ampullariidae</taxon>
        <taxon>Pomacea</taxon>
    </lineage>
</organism>
<reference evidence="2 3" key="1">
    <citation type="submission" date="2018-04" db="EMBL/GenBank/DDBJ databases">
        <title>The genome of golden apple snail Pomacea canaliculata provides insight into stress tolerance and invasive adaptation.</title>
        <authorList>
            <person name="Liu C."/>
            <person name="Liu B."/>
            <person name="Ren Y."/>
            <person name="Zhang Y."/>
            <person name="Wang H."/>
            <person name="Li S."/>
            <person name="Jiang F."/>
            <person name="Yin L."/>
            <person name="Zhang G."/>
            <person name="Qian W."/>
            <person name="Fan W."/>
        </authorList>
    </citation>
    <scope>NUCLEOTIDE SEQUENCE [LARGE SCALE GENOMIC DNA]</scope>
    <source>
        <strain evidence="2">SZHN2017</strain>
        <tissue evidence="2">Muscle</tissue>
    </source>
</reference>
<evidence type="ECO:0000256" key="1">
    <source>
        <dbReference type="SAM" id="SignalP"/>
    </source>
</evidence>
<feature type="chain" id="PRO_5015500240" evidence="1">
    <location>
        <begin position="16"/>
        <end position="155"/>
    </location>
</feature>
<comment type="caution">
    <text evidence="2">The sequence shown here is derived from an EMBL/GenBank/DDBJ whole genome shotgun (WGS) entry which is preliminary data.</text>
</comment>
<dbReference type="EMBL" id="PZQS01000006">
    <property type="protein sequence ID" value="PVD28589.1"/>
    <property type="molecule type" value="Genomic_DNA"/>
</dbReference>
<dbReference type="OrthoDB" id="6112598at2759"/>
<sequence length="155" mass="16615">MRFFVVLCLVAQILSEEPRARLVPLANIPIDITNADLGIELVPFATDINAPRAVQVPLNWIPVGGAPRMEQIPLGLPVEDDQLVDAPPTPELIPLSDIPITEGEDIPRAMLVPFNLIPVADTEPKAELIPLSDIPITEGEDIPGHVGALHPDPSG</sequence>
<keyword evidence="1" id="KW-0732">Signal</keyword>
<feature type="signal peptide" evidence="1">
    <location>
        <begin position="1"/>
        <end position="15"/>
    </location>
</feature>
<evidence type="ECO:0000313" key="3">
    <source>
        <dbReference type="Proteomes" id="UP000245119"/>
    </source>
</evidence>
<name>A0A2T7P588_POMCA</name>
<gene>
    <name evidence="2" type="ORF">C0Q70_11181</name>
</gene>
<protein>
    <submittedName>
        <fullName evidence="2">Uncharacterized protein</fullName>
    </submittedName>
</protein>